<feature type="compositionally biased region" description="Pro residues" evidence="1">
    <location>
        <begin position="87"/>
        <end position="96"/>
    </location>
</feature>
<evidence type="ECO:0000313" key="3">
    <source>
        <dbReference type="EMBL" id="NYI09095.1"/>
    </source>
</evidence>
<dbReference type="Proteomes" id="UP000537326">
    <property type="component" value="Unassembled WGS sequence"/>
</dbReference>
<keyword evidence="2" id="KW-0812">Transmembrane</keyword>
<comment type="caution">
    <text evidence="3">The sequence shown here is derived from an EMBL/GenBank/DDBJ whole genome shotgun (WGS) entry which is preliminary data.</text>
</comment>
<evidence type="ECO:0000256" key="2">
    <source>
        <dbReference type="SAM" id="Phobius"/>
    </source>
</evidence>
<reference evidence="3 4" key="1">
    <citation type="submission" date="2020-07" db="EMBL/GenBank/DDBJ databases">
        <title>Sequencing the genomes of 1000 actinobacteria strains.</title>
        <authorList>
            <person name="Klenk H.-P."/>
        </authorList>
    </citation>
    <scope>NUCLEOTIDE SEQUENCE [LARGE SCALE GENOMIC DNA]</scope>
    <source>
        <strain evidence="3 4">DSM 18248</strain>
    </source>
</reference>
<feature type="region of interest" description="Disordered" evidence="1">
    <location>
        <begin position="68"/>
        <end position="102"/>
    </location>
</feature>
<dbReference type="EMBL" id="JACBZI010000001">
    <property type="protein sequence ID" value="NYI09095.1"/>
    <property type="molecule type" value="Genomic_DNA"/>
</dbReference>
<organism evidence="3 4">
    <name type="scientific">Nocardioides marinus</name>
    <dbReference type="NCBI Taxonomy" id="374514"/>
    <lineage>
        <taxon>Bacteria</taxon>
        <taxon>Bacillati</taxon>
        <taxon>Actinomycetota</taxon>
        <taxon>Actinomycetes</taxon>
        <taxon>Propionibacteriales</taxon>
        <taxon>Nocardioidaceae</taxon>
        <taxon>Nocardioides</taxon>
    </lineage>
</organism>
<keyword evidence="2" id="KW-0472">Membrane</keyword>
<proteinExistence type="predicted"/>
<evidence type="ECO:0008006" key="5">
    <source>
        <dbReference type="Google" id="ProtNLM"/>
    </source>
</evidence>
<feature type="transmembrane region" description="Helical" evidence="2">
    <location>
        <begin position="42"/>
        <end position="64"/>
    </location>
</feature>
<gene>
    <name evidence="3" type="ORF">BKA05_000610</name>
</gene>
<keyword evidence="2" id="KW-1133">Transmembrane helix</keyword>
<evidence type="ECO:0000256" key="1">
    <source>
        <dbReference type="SAM" id="MobiDB-lite"/>
    </source>
</evidence>
<evidence type="ECO:0000313" key="4">
    <source>
        <dbReference type="Proteomes" id="UP000537326"/>
    </source>
</evidence>
<accession>A0A7Y9YEJ8</accession>
<keyword evidence="4" id="KW-1185">Reference proteome</keyword>
<dbReference type="SUPFAM" id="SSF82171">
    <property type="entry name" value="DPP6 N-terminal domain-like"/>
    <property type="match status" value="1"/>
</dbReference>
<dbReference type="RefSeq" id="WP_179530118.1">
    <property type="nucleotide sequence ID" value="NZ_BAAAPP010000002.1"/>
</dbReference>
<name>A0A7Y9YEJ8_9ACTN</name>
<dbReference type="AlphaFoldDB" id="A0A7Y9YEJ8"/>
<protein>
    <recommendedName>
        <fullName evidence="5">WD40-like Beta Propeller Repeat</fullName>
    </recommendedName>
</protein>
<sequence>MNEHDEQAFTEALRIQAVGAGTPTLTLDDVRGRARGIRRRRAALAAAAGAGVVAAAVVPIALLVGGGSSPDTLPPVDTPTVSDTANPVPPVSPSDPPRTGGERAGAWMLDGEVRPVGGTPFTPDLTGEVSSFVALADGRWVFTNYPEGGDYVIAVTDGTGSVLETFEAADSGLAVDDEGAAASWMGTDGRLRVLLPGDDQPTVVPTELDGRLSAPMPLEVLPGCTAQECVVIVEVYDRDGSTQQTVSLDGSVDSLDRLGLLSITDVSPDGALVSGHVSVDEFGQEYCSGVVLFATGEELWRTCESGSFRFSPDGRLVLGLDAYRDGPSHGLQALFDARTGRELARHETVIYDEAWAGADSWLSVEGGSSTSSVIRYTWDGSRLTPQVLDGPVETDTEIEPGTAFRLGR</sequence>